<reference evidence="8" key="3">
    <citation type="submission" date="2025-09" db="UniProtKB">
        <authorList>
            <consortium name="Ensembl"/>
        </authorList>
    </citation>
    <scope>IDENTIFICATION</scope>
</reference>
<dbReference type="OMA" id="MSTAWVF"/>
<dbReference type="OrthoDB" id="21589at2759"/>
<dbReference type="GeneID" id="113166319"/>
<evidence type="ECO:0000256" key="6">
    <source>
        <dbReference type="SAM" id="MobiDB-lite"/>
    </source>
</evidence>
<dbReference type="SMART" id="SM00213">
    <property type="entry name" value="UBQ"/>
    <property type="match status" value="1"/>
</dbReference>
<accession>A0A3Q1HW40</accession>
<dbReference type="Ensembl" id="ENSATET00000011784.3">
    <property type="protein sequence ID" value="ENSATEP00000011594.1"/>
    <property type="gene ID" value="ENSATEG00000008114.3"/>
</dbReference>
<dbReference type="InterPro" id="IPR029071">
    <property type="entry name" value="Ubiquitin-like_domsf"/>
</dbReference>
<dbReference type="InterPro" id="IPR000626">
    <property type="entry name" value="Ubiquitin-like_dom"/>
</dbReference>
<dbReference type="InParanoid" id="A0A3Q1HW40"/>
<dbReference type="PANTHER" id="PTHR12943">
    <property type="entry name" value="HOMOCYSTEINE-RESPONSIVE ENDOPLASMIC RETICULUM-RESIDENT UNIQUITIN-LIKE DOMAIN HERPUD PROTEIN FAMILY MEMBER"/>
    <property type="match status" value="1"/>
</dbReference>
<dbReference type="GO" id="GO:0005789">
    <property type="term" value="C:endoplasmic reticulum membrane"/>
    <property type="evidence" value="ECO:0007669"/>
    <property type="project" value="TreeGrafter"/>
</dbReference>
<dbReference type="Proteomes" id="UP000265040">
    <property type="component" value="Chromosome 6"/>
</dbReference>
<evidence type="ECO:0000256" key="4">
    <source>
        <dbReference type="ARBA" id="ARBA00023136"/>
    </source>
</evidence>
<reference evidence="8" key="2">
    <citation type="submission" date="2025-08" db="UniProtKB">
        <authorList>
            <consortium name="Ensembl"/>
        </authorList>
    </citation>
    <scope>IDENTIFICATION</scope>
</reference>
<dbReference type="SUPFAM" id="SSF54236">
    <property type="entry name" value="Ubiquitin-like"/>
    <property type="match status" value="1"/>
</dbReference>
<dbReference type="GeneTree" id="ENSGT00390000017671"/>
<feature type="compositionally biased region" description="Low complexity" evidence="6">
    <location>
        <begin position="354"/>
        <end position="367"/>
    </location>
</feature>
<gene>
    <name evidence="8" type="primary">HERPUD1</name>
</gene>
<feature type="compositionally biased region" description="Polar residues" evidence="6">
    <location>
        <begin position="117"/>
        <end position="129"/>
    </location>
</feature>
<keyword evidence="5" id="KW-0834">Unfolded protein response</keyword>
<dbReference type="GO" id="GO:0044325">
    <property type="term" value="F:transmembrane transporter binding"/>
    <property type="evidence" value="ECO:0007669"/>
    <property type="project" value="TreeGrafter"/>
</dbReference>
<feature type="region of interest" description="Disordered" evidence="6">
    <location>
        <begin position="95"/>
        <end position="173"/>
    </location>
</feature>
<evidence type="ECO:0000256" key="3">
    <source>
        <dbReference type="ARBA" id="ARBA00022989"/>
    </source>
</evidence>
<keyword evidence="2" id="KW-0812">Transmembrane</keyword>
<reference evidence="8" key="1">
    <citation type="submission" date="2021-04" db="EMBL/GenBank/DDBJ databases">
        <authorList>
            <consortium name="Wellcome Sanger Institute Data Sharing"/>
        </authorList>
    </citation>
    <scope>NUCLEOTIDE SEQUENCE [LARGE SCALE GENOMIC DNA]</scope>
</reference>
<dbReference type="GO" id="GO:0030968">
    <property type="term" value="P:endoplasmic reticulum unfolded protein response"/>
    <property type="evidence" value="ECO:0007669"/>
    <property type="project" value="TreeGrafter"/>
</dbReference>
<name>A0A3Q1HW40_ANATE</name>
<dbReference type="GO" id="GO:1904292">
    <property type="term" value="P:regulation of ERAD pathway"/>
    <property type="evidence" value="ECO:0007669"/>
    <property type="project" value="TreeGrafter"/>
</dbReference>
<keyword evidence="4" id="KW-0472">Membrane</keyword>
<keyword evidence="9" id="KW-1185">Reference proteome</keyword>
<feature type="region of interest" description="Disordered" evidence="6">
    <location>
        <begin position="346"/>
        <end position="371"/>
    </location>
</feature>
<dbReference type="FunFam" id="3.10.20.90:FF:000046">
    <property type="entry name" value="Homocysteine-responsive endoplasmic reticulum-resident ubiquitin-like domain member 2 protein"/>
    <property type="match status" value="1"/>
</dbReference>
<sequence length="429" mass="47323">MDVGEPQQKTISLLIKTPNQAQEDQTVDGVHLSWTVKDLKTRLSAVYPSKPAVSEQRLIYGGKLLPDHLHIRDIFTQLPQTNSILTLHLVCPFRNPPRGSLGARPKTKELEQPRPSSPKTTADSVQTPRTPELRQRRQTSSSSAAPAHTQTPASPPETPVWPAAATMPGAPQMTQPTFPTFSLYSPQQLLWLQHVYARQYYMQYHAALAAAGTVPSAPAPTTGQYPPVPAHQVPVPAPLANQNPIDNLPANQNPAQDGAFINAGDANQNMRMNAQGGPVVEDEEDVDRDWLDWLYSAARFGVLLVIVYHYSNLSRFLLVMSTLLLMYLHTAGWFPFRRRVQAQGPNQLQPPEVQHNQQNENRNQNPNPADADRQIEEPAAAAADGSDGQGPMTAVLVPPHNVSIVWTAWVFFKTFFSSLIPELPQGVAN</sequence>
<comment type="subcellular location">
    <subcellularLocation>
        <location evidence="1">Membrane</location>
    </subcellularLocation>
</comment>
<dbReference type="Gene3D" id="3.10.20.90">
    <property type="entry name" value="Phosphatidylinositol 3-kinase Catalytic Subunit, Chain A, domain 1"/>
    <property type="match status" value="1"/>
</dbReference>
<evidence type="ECO:0000256" key="1">
    <source>
        <dbReference type="ARBA" id="ARBA00004370"/>
    </source>
</evidence>
<dbReference type="GO" id="GO:0032469">
    <property type="term" value="P:endoplasmic reticulum calcium ion homeostasis"/>
    <property type="evidence" value="ECO:0007669"/>
    <property type="project" value="TreeGrafter"/>
</dbReference>
<protein>
    <recommendedName>
        <fullName evidence="7">Ubiquitin-like domain-containing protein</fullName>
    </recommendedName>
</protein>
<dbReference type="InterPro" id="IPR039751">
    <property type="entry name" value="HERPUD1/2"/>
</dbReference>
<feature type="domain" description="Ubiquitin-like" evidence="7">
    <location>
        <begin position="11"/>
        <end position="73"/>
    </location>
</feature>
<dbReference type="GO" id="GO:0006511">
    <property type="term" value="P:ubiquitin-dependent protein catabolic process"/>
    <property type="evidence" value="ECO:0007669"/>
    <property type="project" value="TreeGrafter"/>
</dbReference>
<evidence type="ECO:0000313" key="9">
    <source>
        <dbReference type="Proteomes" id="UP000265040"/>
    </source>
</evidence>
<dbReference type="CDD" id="cd01790">
    <property type="entry name" value="Ubl_HERP"/>
    <property type="match status" value="1"/>
</dbReference>
<proteinExistence type="predicted"/>
<dbReference type="STRING" id="64144.ENSATEP00000011594"/>
<evidence type="ECO:0000256" key="2">
    <source>
        <dbReference type="ARBA" id="ARBA00022692"/>
    </source>
</evidence>
<dbReference type="AlphaFoldDB" id="A0A3Q1HW40"/>
<evidence type="ECO:0000256" key="5">
    <source>
        <dbReference type="ARBA" id="ARBA00023230"/>
    </source>
</evidence>
<dbReference type="RefSeq" id="XP_026222177.1">
    <property type="nucleotide sequence ID" value="XM_026366392.1"/>
</dbReference>
<dbReference type="PANTHER" id="PTHR12943:SF7">
    <property type="entry name" value="HOMOCYSTEINE-RESPONSIVE ENDOPLASMIC RETICULUM-RESIDENT UBIQUITIN-LIKE DOMAIN MEMBER 1 PROTEIN"/>
    <property type="match status" value="1"/>
</dbReference>
<dbReference type="GO" id="GO:1902236">
    <property type="term" value="P:negative regulation of endoplasmic reticulum stress-induced intrinsic apoptotic signaling pathway"/>
    <property type="evidence" value="ECO:0007669"/>
    <property type="project" value="TreeGrafter"/>
</dbReference>
<organism evidence="8 9">
    <name type="scientific">Anabas testudineus</name>
    <name type="common">Climbing perch</name>
    <name type="synonym">Anthias testudineus</name>
    <dbReference type="NCBI Taxonomy" id="64144"/>
    <lineage>
        <taxon>Eukaryota</taxon>
        <taxon>Metazoa</taxon>
        <taxon>Chordata</taxon>
        <taxon>Craniata</taxon>
        <taxon>Vertebrata</taxon>
        <taxon>Euteleostomi</taxon>
        <taxon>Actinopterygii</taxon>
        <taxon>Neopterygii</taxon>
        <taxon>Teleostei</taxon>
        <taxon>Neoteleostei</taxon>
        <taxon>Acanthomorphata</taxon>
        <taxon>Anabantaria</taxon>
        <taxon>Anabantiformes</taxon>
        <taxon>Anabantoidei</taxon>
        <taxon>Anabantidae</taxon>
        <taxon>Anabas</taxon>
    </lineage>
</organism>
<evidence type="ECO:0000313" key="8">
    <source>
        <dbReference type="Ensembl" id="ENSATEP00000011594.1"/>
    </source>
</evidence>
<dbReference type="FunCoup" id="A0A3Q1HW40">
    <property type="interactions" value="786"/>
</dbReference>
<keyword evidence="3" id="KW-1133">Transmembrane helix</keyword>
<evidence type="ECO:0000259" key="7">
    <source>
        <dbReference type="PROSITE" id="PS50053"/>
    </source>
</evidence>
<dbReference type="Pfam" id="PF00240">
    <property type="entry name" value="ubiquitin"/>
    <property type="match status" value="1"/>
</dbReference>
<dbReference type="PROSITE" id="PS50053">
    <property type="entry name" value="UBIQUITIN_2"/>
    <property type="match status" value="1"/>
</dbReference>